<dbReference type="PANTHER" id="PTHR23150">
    <property type="entry name" value="SULFATASE MODIFYING FACTOR 1, 2"/>
    <property type="match status" value="1"/>
</dbReference>
<sequence length="449" mass="52959">MKKAILYIIPILGMLFYSCQKSNLYLPGEEKVSGEWFEPSPFGMAYIQRDKFRMGPSDDEIMPIGTPTRVVSQEAFWMDNTEITNNEYRQFVYWVRDSIARRLLGDADPDFLISEDFYGVPLENPILNWNEEIDWKDPDYQMAMEELYIPEEERFAYKKEIDSRKLIYEYYWVDYKQAAKRINNYDFKNQRYNGAVMRPNGEVVPIENRSSFLMHEIVPIYPDTLCWVRDFAYTYNEPFTMKYFSHVGFDDYPVVGVTWKQAKAFCQWRTNLKTEYNSRFKETPAHDYRLPTESEWEMAARGGLLNTMYPWGSYYTRNQKGCFVANFKPLRGNYVADSPTTTTAMKVGEFDPNPFGLYDMAGNVAEWTSTAFYEGAYDVVSDLNPDLQYDAKPDDPPIMKRKVIRGGSWKDMAYFIRTSTRTYEYQDTAKSYIGFRCVRTSFRNDLQNR</sequence>
<evidence type="ECO:0000259" key="1">
    <source>
        <dbReference type="Pfam" id="PF03781"/>
    </source>
</evidence>
<dbReference type="RefSeq" id="WP_158865312.1">
    <property type="nucleotide sequence ID" value="NZ_CP046401.1"/>
</dbReference>
<organism evidence="2 3">
    <name type="scientific">Maribellus comscasis</name>
    <dbReference type="NCBI Taxonomy" id="2681766"/>
    <lineage>
        <taxon>Bacteria</taxon>
        <taxon>Pseudomonadati</taxon>
        <taxon>Bacteroidota</taxon>
        <taxon>Bacteroidia</taxon>
        <taxon>Marinilabiliales</taxon>
        <taxon>Prolixibacteraceae</taxon>
        <taxon>Maribellus</taxon>
    </lineage>
</organism>
<dbReference type="Gene3D" id="3.90.1580.10">
    <property type="entry name" value="paralog of FGE (formylglycine-generating enzyme)"/>
    <property type="match status" value="2"/>
</dbReference>
<dbReference type="AlphaFoldDB" id="A0A6I6JUH6"/>
<protein>
    <submittedName>
        <fullName evidence="2">SUMF1/EgtB/PvdO family nonheme iron enzyme</fullName>
    </submittedName>
</protein>
<dbReference type="InterPro" id="IPR005532">
    <property type="entry name" value="SUMF_dom"/>
</dbReference>
<evidence type="ECO:0000313" key="3">
    <source>
        <dbReference type="Proteomes" id="UP000428260"/>
    </source>
</evidence>
<dbReference type="InterPro" id="IPR016187">
    <property type="entry name" value="CTDL_fold"/>
</dbReference>
<dbReference type="Pfam" id="PF03781">
    <property type="entry name" value="FGE-sulfatase"/>
    <property type="match status" value="1"/>
</dbReference>
<dbReference type="SUPFAM" id="SSF56436">
    <property type="entry name" value="C-type lectin-like"/>
    <property type="match status" value="1"/>
</dbReference>
<dbReference type="PANTHER" id="PTHR23150:SF19">
    <property type="entry name" value="FORMYLGLYCINE-GENERATING ENZYME"/>
    <property type="match status" value="1"/>
</dbReference>
<dbReference type="PROSITE" id="PS51257">
    <property type="entry name" value="PROKAR_LIPOPROTEIN"/>
    <property type="match status" value="1"/>
</dbReference>
<evidence type="ECO:0000313" key="2">
    <source>
        <dbReference type="EMBL" id="QGY43812.1"/>
    </source>
</evidence>
<keyword evidence="3" id="KW-1185">Reference proteome</keyword>
<dbReference type="KEGG" id="mcos:GM418_09105"/>
<feature type="domain" description="Sulfatase-modifying factor enzyme-like" evidence="1">
    <location>
        <begin position="48"/>
        <end position="439"/>
    </location>
</feature>
<dbReference type="Proteomes" id="UP000428260">
    <property type="component" value="Chromosome"/>
</dbReference>
<dbReference type="EMBL" id="CP046401">
    <property type="protein sequence ID" value="QGY43812.1"/>
    <property type="molecule type" value="Genomic_DNA"/>
</dbReference>
<dbReference type="InterPro" id="IPR042095">
    <property type="entry name" value="SUMF_sf"/>
</dbReference>
<dbReference type="InterPro" id="IPR051043">
    <property type="entry name" value="Sulfatase_Mod_Factor_Kinase"/>
</dbReference>
<reference evidence="2 3" key="1">
    <citation type="submission" date="2019-11" db="EMBL/GenBank/DDBJ databases">
        <authorList>
            <person name="Zheng R.K."/>
            <person name="Sun C.M."/>
        </authorList>
    </citation>
    <scope>NUCLEOTIDE SEQUENCE [LARGE SCALE GENOMIC DNA]</scope>
    <source>
        <strain evidence="2 3">WC007</strain>
    </source>
</reference>
<dbReference type="GO" id="GO:0120147">
    <property type="term" value="F:formylglycine-generating oxidase activity"/>
    <property type="evidence" value="ECO:0007669"/>
    <property type="project" value="TreeGrafter"/>
</dbReference>
<proteinExistence type="predicted"/>
<gene>
    <name evidence="2" type="ORF">GM418_09105</name>
</gene>
<name>A0A6I6JUH6_9BACT</name>
<accession>A0A6I6JUH6</accession>